<proteinExistence type="predicted"/>
<dbReference type="EMBL" id="CATNWA010020353">
    <property type="protein sequence ID" value="CAI9617924.1"/>
    <property type="molecule type" value="Genomic_DNA"/>
</dbReference>
<accession>A0ABN9H808</accession>
<reference evidence="1" key="1">
    <citation type="submission" date="2023-05" db="EMBL/GenBank/DDBJ databases">
        <authorList>
            <person name="Stuckert A."/>
        </authorList>
    </citation>
    <scope>NUCLEOTIDE SEQUENCE</scope>
</reference>
<keyword evidence="2" id="KW-1185">Reference proteome</keyword>
<evidence type="ECO:0000313" key="2">
    <source>
        <dbReference type="Proteomes" id="UP001162483"/>
    </source>
</evidence>
<comment type="caution">
    <text evidence="1">The sequence shown here is derived from an EMBL/GenBank/DDBJ whole genome shotgun (WGS) entry which is preliminary data.</text>
</comment>
<dbReference type="Proteomes" id="UP001162483">
    <property type="component" value="Unassembled WGS sequence"/>
</dbReference>
<name>A0ABN9H808_9NEOB</name>
<organism evidence="1 2">
    <name type="scientific">Staurois parvus</name>
    <dbReference type="NCBI Taxonomy" id="386267"/>
    <lineage>
        <taxon>Eukaryota</taxon>
        <taxon>Metazoa</taxon>
        <taxon>Chordata</taxon>
        <taxon>Craniata</taxon>
        <taxon>Vertebrata</taxon>
        <taxon>Euteleostomi</taxon>
        <taxon>Amphibia</taxon>
        <taxon>Batrachia</taxon>
        <taxon>Anura</taxon>
        <taxon>Neobatrachia</taxon>
        <taxon>Ranoidea</taxon>
        <taxon>Ranidae</taxon>
        <taxon>Staurois</taxon>
    </lineage>
</organism>
<sequence>MSCQSAPGRVIHSQSSVNGKLQVLIAFAAVSFRFLMNYHGAVEAFLSVGKDTGAP</sequence>
<gene>
    <name evidence="1" type="ORF">SPARVUS_LOCUS15616243</name>
</gene>
<evidence type="ECO:0000313" key="1">
    <source>
        <dbReference type="EMBL" id="CAI9617924.1"/>
    </source>
</evidence>
<protein>
    <submittedName>
        <fullName evidence="1">Uncharacterized protein</fullName>
    </submittedName>
</protein>